<evidence type="ECO:0000259" key="1">
    <source>
        <dbReference type="PROSITE" id="PS50011"/>
    </source>
</evidence>
<dbReference type="InterPro" id="IPR008271">
    <property type="entry name" value="Ser/Thr_kinase_AS"/>
</dbReference>
<dbReference type="InterPro" id="IPR001245">
    <property type="entry name" value="Ser-Thr/Tyr_kinase_cat_dom"/>
</dbReference>
<dbReference type="EMBL" id="JBIMZQ010000028">
    <property type="protein sequence ID" value="KAL3663350.1"/>
    <property type="molecule type" value="Genomic_DNA"/>
</dbReference>
<dbReference type="PANTHER" id="PTHR44329:SF214">
    <property type="entry name" value="PROTEIN KINASE DOMAIN-CONTAINING PROTEIN"/>
    <property type="match status" value="1"/>
</dbReference>
<dbReference type="InterPro" id="IPR000719">
    <property type="entry name" value="Prot_kinase_dom"/>
</dbReference>
<reference evidence="2 3" key="1">
    <citation type="submission" date="2024-09" db="EMBL/GenBank/DDBJ databases">
        <title>Genome sequencing and assembly of Phytophthora oleae, isolate VK10A, causative agent of rot of olive drupes.</title>
        <authorList>
            <person name="Conti Taguali S."/>
            <person name="Riolo M."/>
            <person name="La Spada F."/>
            <person name="Cacciola S.O."/>
            <person name="Dionisio G."/>
        </authorList>
    </citation>
    <scope>NUCLEOTIDE SEQUENCE [LARGE SCALE GENOMIC DNA]</scope>
    <source>
        <strain evidence="2 3">VK10A</strain>
    </source>
</reference>
<dbReference type="SUPFAM" id="SSF56112">
    <property type="entry name" value="Protein kinase-like (PK-like)"/>
    <property type="match status" value="1"/>
</dbReference>
<gene>
    <name evidence="2" type="ORF">V7S43_011756</name>
</gene>
<accession>A0ABD3FBP3</accession>
<evidence type="ECO:0000313" key="2">
    <source>
        <dbReference type="EMBL" id="KAL3663350.1"/>
    </source>
</evidence>
<dbReference type="Proteomes" id="UP001632037">
    <property type="component" value="Unassembled WGS sequence"/>
</dbReference>
<dbReference type="AlphaFoldDB" id="A0ABD3FBP3"/>
<sequence length="349" mass="39246">MNDPQNQKEMLAIIARMGHRDQALMANRSDQVVSVMKEKLCACSSRSVLADITNLPDWYITEDEIEVNKDDILGFGDGTPVVVKIFNENVAKSDQEKDKFNSTMKLWQRLSDISNVCHLYGACYFTAAPFVVMEHCDMGPLDKYLRQVEPNRYNVSLEMLAQAAEGIAKMHSIGIVHGDLKCDNILLTGTPAKTKVCGFDHNFDWIALKNKHLVNGTAAKAGIEITDAFRYLAPECVEGMLPNSMSDVYSFGMTIYHALVGKSPYYEIMKDEELHNCKLARELPKRDVKLIPDGAWSLIAQCCDGAADQRPEMPKVIEALKSWKMGILLYRPSKRRSTQHQLPLIKSKV</sequence>
<evidence type="ECO:0000313" key="3">
    <source>
        <dbReference type="Proteomes" id="UP001632037"/>
    </source>
</evidence>
<protein>
    <recommendedName>
        <fullName evidence="1">Protein kinase domain-containing protein</fullName>
    </recommendedName>
</protein>
<dbReference type="PROSITE" id="PS50011">
    <property type="entry name" value="PROTEIN_KINASE_DOM"/>
    <property type="match status" value="1"/>
</dbReference>
<comment type="caution">
    <text evidence="2">The sequence shown here is derived from an EMBL/GenBank/DDBJ whole genome shotgun (WGS) entry which is preliminary data.</text>
</comment>
<name>A0ABD3FBP3_9STRA</name>
<dbReference type="PROSITE" id="PS00108">
    <property type="entry name" value="PROTEIN_KINASE_ST"/>
    <property type="match status" value="1"/>
</dbReference>
<dbReference type="Gene3D" id="1.10.510.10">
    <property type="entry name" value="Transferase(Phosphotransferase) domain 1"/>
    <property type="match status" value="1"/>
</dbReference>
<dbReference type="SMART" id="SM00220">
    <property type="entry name" value="S_TKc"/>
    <property type="match status" value="1"/>
</dbReference>
<keyword evidence="3" id="KW-1185">Reference proteome</keyword>
<feature type="domain" description="Protein kinase" evidence="1">
    <location>
        <begin position="18"/>
        <end position="324"/>
    </location>
</feature>
<organism evidence="2 3">
    <name type="scientific">Phytophthora oleae</name>
    <dbReference type="NCBI Taxonomy" id="2107226"/>
    <lineage>
        <taxon>Eukaryota</taxon>
        <taxon>Sar</taxon>
        <taxon>Stramenopiles</taxon>
        <taxon>Oomycota</taxon>
        <taxon>Peronosporomycetes</taxon>
        <taxon>Peronosporales</taxon>
        <taxon>Peronosporaceae</taxon>
        <taxon>Phytophthora</taxon>
    </lineage>
</organism>
<dbReference type="InterPro" id="IPR051681">
    <property type="entry name" value="Ser/Thr_Kinases-Pseudokinases"/>
</dbReference>
<proteinExistence type="predicted"/>
<dbReference type="InterPro" id="IPR011009">
    <property type="entry name" value="Kinase-like_dom_sf"/>
</dbReference>
<dbReference type="Pfam" id="PF07714">
    <property type="entry name" value="PK_Tyr_Ser-Thr"/>
    <property type="match status" value="1"/>
</dbReference>
<dbReference type="PANTHER" id="PTHR44329">
    <property type="entry name" value="SERINE/THREONINE-PROTEIN KINASE TNNI3K-RELATED"/>
    <property type="match status" value="1"/>
</dbReference>